<reference evidence="4" key="1">
    <citation type="submission" date="2023-03" db="EMBL/GenBank/DDBJ databases">
        <title>Massive genome expansion in bonnet fungi (Mycena s.s.) driven by repeated elements and novel gene families across ecological guilds.</title>
        <authorList>
            <consortium name="Lawrence Berkeley National Laboratory"/>
            <person name="Harder C.B."/>
            <person name="Miyauchi S."/>
            <person name="Viragh M."/>
            <person name="Kuo A."/>
            <person name="Thoen E."/>
            <person name="Andreopoulos B."/>
            <person name="Lu D."/>
            <person name="Skrede I."/>
            <person name="Drula E."/>
            <person name="Henrissat B."/>
            <person name="Morin E."/>
            <person name="Kohler A."/>
            <person name="Barry K."/>
            <person name="LaButti K."/>
            <person name="Morin E."/>
            <person name="Salamov A."/>
            <person name="Lipzen A."/>
            <person name="Mereny Z."/>
            <person name="Hegedus B."/>
            <person name="Baldrian P."/>
            <person name="Stursova M."/>
            <person name="Weitz H."/>
            <person name="Taylor A."/>
            <person name="Grigoriev I.V."/>
            <person name="Nagy L.G."/>
            <person name="Martin F."/>
            <person name="Kauserud H."/>
        </authorList>
    </citation>
    <scope>NUCLEOTIDE SEQUENCE</scope>
    <source>
        <strain evidence="4">CBHHK002</strain>
    </source>
</reference>
<dbReference type="InterPro" id="IPR045340">
    <property type="entry name" value="DUF6533"/>
</dbReference>
<proteinExistence type="predicted"/>
<accession>A0AAD7AQB3</accession>
<sequence length="291" mass="32843">MDSGELPHTDIFTFQNVLVTRYASDHLITLDDEVEHIWSAPRTVAKTLFLLLRYMVPIFLTAETISAKRGQHSRFGTPQVSSPALTPISPQTYAGWLSILISNFLILLRIWTTIPRAHTLIRWSLVFFVLMQIANFIVTTWVISTMIPVLIFDHAAGLCSFSSKPKVFALWAPGLLFEVVVFVMVCWNTLDRPRALGADTNARMTRVFVRDGLIYFAILFILRVANTVIAIVAPISMIFVVVFFIWAATTLTTSRLIINSRREAGTAERLRGIQEGPGQNTGDTRRSRSWK</sequence>
<keyword evidence="2" id="KW-0812">Transmembrane</keyword>
<protein>
    <recommendedName>
        <fullName evidence="3">DUF6533 domain-containing protein</fullName>
    </recommendedName>
</protein>
<evidence type="ECO:0000256" key="2">
    <source>
        <dbReference type="SAM" id="Phobius"/>
    </source>
</evidence>
<keyword evidence="2" id="KW-0472">Membrane</keyword>
<dbReference type="Proteomes" id="UP001218218">
    <property type="component" value="Unassembled WGS sequence"/>
</dbReference>
<comment type="caution">
    <text evidence="4">The sequence shown here is derived from an EMBL/GenBank/DDBJ whole genome shotgun (WGS) entry which is preliminary data.</text>
</comment>
<keyword evidence="2" id="KW-1133">Transmembrane helix</keyword>
<organism evidence="4 5">
    <name type="scientific">Mycena albidolilacea</name>
    <dbReference type="NCBI Taxonomy" id="1033008"/>
    <lineage>
        <taxon>Eukaryota</taxon>
        <taxon>Fungi</taxon>
        <taxon>Dikarya</taxon>
        <taxon>Basidiomycota</taxon>
        <taxon>Agaricomycotina</taxon>
        <taxon>Agaricomycetes</taxon>
        <taxon>Agaricomycetidae</taxon>
        <taxon>Agaricales</taxon>
        <taxon>Marasmiineae</taxon>
        <taxon>Mycenaceae</taxon>
        <taxon>Mycena</taxon>
    </lineage>
</organism>
<dbReference type="AlphaFoldDB" id="A0AAD7AQB3"/>
<feature type="transmembrane region" description="Helical" evidence="2">
    <location>
        <begin position="123"/>
        <end position="147"/>
    </location>
</feature>
<evidence type="ECO:0000313" key="4">
    <source>
        <dbReference type="EMBL" id="KAJ7364753.1"/>
    </source>
</evidence>
<evidence type="ECO:0000259" key="3">
    <source>
        <dbReference type="Pfam" id="PF20151"/>
    </source>
</evidence>
<dbReference type="Pfam" id="PF20151">
    <property type="entry name" value="DUF6533"/>
    <property type="match status" value="1"/>
</dbReference>
<name>A0AAD7AQB3_9AGAR</name>
<evidence type="ECO:0000256" key="1">
    <source>
        <dbReference type="SAM" id="MobiDB-lite"/>
    </source>
</evidence>
<dbReference type="EMBL" id="JARIHO010000003">
    <property type="protein sequence ID" value="KAJ7364753.1"/>
    <property type="molecule type" value="Genomic_DNA"/>
</dbReference>
<feature type="transmembrane region" description="Helical" evidence="2">
    <location>
        <begin position="167"/>
        <end position="187"/>
    </location>
</feature>
<gene>
    <name evidence="4" type="ORF">DFH08DRAFT_930536</name>
</gene>
<keyword evidence="5" id="KW-1185">Reference proteome</keyword>
<evidence type="ECO:0000313" key="5">
    <source>
        <dbReference type="Proteomes" id="UP001218218"/>
    </source>
</evidence>
<feature type="transmembrane region" description="Helical" evidence="2">
    <location>
        <begin position="93"/>
        <end position="111"/>
    </location>
</feature>
<feature type="transmembrane region" description="Helical" evidence="2">
    <location>
        <begin position="207"/>
        <end position="225"/>
    </location>
</feature>
<feature type="transmembrane region" description="Helical" evidence="2">
    <location>
        <begin position="231"/>
        <end position="252"/>
    </location>
</feature>
<feature type="region of interest" description="Disordered" evidence="1">
    <location>
        <begin position="269"/>
        <end position="291"/>
    </location>
</feature>
<feature type="domain" description="DUF6533" evidence="3">
    <location>
        <begin position="25"/>
        <end position="58"/>
    </location>
</feature>